<comment type="subcellular location">
    <subcellularLocation>
        <location evidence="1">Cell membrane</location>
        <topology evidence="1">Multi-pass membrane protein</topology>
    </subcellularLocation>
</comment>
<dbReference type="PRINTS" id="PR00953">
    <property type="entry name" value="TYPE3IMRPROT"/>
</dbReference>
<name>A0A6L8VL77_9RHOB</name>
<evidence type="ECO:0000313" key="8">
    <source>
        <dbReference type="EMBL" id="MZQ90312.1"/>
    </source>
</evidence>
<protein>
    <submittedName>
        <fullName evidence="8">Type III secretion protein</fullName>
    </submittedName>
</protein>
<evidence type="ECO:0000256" key="7">
    <source>
        <dbReference type="SAM" id="Phobius"/>
    </source>
</evidence>
<evidence type="ECO:0000256" key="1">
    <source>
        <dbReference type="ARBA" id="ARBA00004651"/>
    </source>
</evidence>
<feature type="transmembrane region" description="Helical" evidence="7">
    <location>
        <begin position="159"/>
        <end position="177"/>
    </location>
</feature>
<feature type="transmembrane region" description="Helical" evidence="7">
    <location>
        <begin position="84"/>
        <end position="107"/>
    </location>
</feature>
<gene>
    <name evidence="8" type="ORF">GS660_14545</name>
</gene>
<feature type="transmembrane region" description="Helical" evidence="7">
    <location>
        <begin position="214"/>
        <end position="236"/>
    </location>
</feature>
<organism evidence="8 9">
    <name type="scientific">Frigidibacter albus</name>
    <dbReference type="NCBI Taxonomy" id="1465486"/>
    <lineage>
        <taxon>Bacteria</taxon>
        <taxon>Pseudomonadati</taxon>
        <taxon>Pseudomonadota</taxon>
        <taxon>Alphaproteobacteria</taxon>
        <taxon>Rhodobacterales</taxon>
        <taxon>Paracoccaceae</taxon>
        <taxon>Frigidibacter</taxon>
    </lineage>
</organism>
<dbReference type="RefSeq" id="WP_161347703.1">
    <property type="nucleotide sequence ID" value="NZ_BMGW01000009.1"/>
</dbReference>
<evidence type="ECO:0000256" key="3">
    <source>
        <dbReference type="ARBA" id="ARBA00022475"/>
    </source>
</evidence>
<dbReference type="AlphaFoldDB" id="A0A6L8VL77"/>
<dbReference type="GO" id="GO:0006605">
    <property type="term" value="P:protein targeting"/>
    <property type="evidence" value="ECO:0007669"/>
    <property type="project" value="InterPro"/>
</dbReference>
<dbReference type="PANTHER" id="PTHR30065">
    <property type="entry name" value="FLAGELLAR BIOSYNTHETIC PROTEIN FLIR"/>
    <property type="match status" value="1"/>
</dbReference>
<dbReference type="InterPro" id="IPR002010">
    <property type="entry name" value="T3SS_IM_R"/>
</dbReference>
<feature type="transmembrane region" description="Helical" evidence="7">
    <location>
        <begin position="183"/>
        <end position="207"/>
    </location>
</feature>
<dbReference type="PANTHER" id="PTHR30065:SF1">
    <property type="entry name" value="SURFACE PRESENTATION OF ANTIGENS PROTEIN SPAR"/>
    <property type="match status" value="1"/>
</dbReference>
<sequence>MTGLLQPVLDLAADGLFAAFIVFLRVGAAMAALPAFGEQTLPQRVRLAMALAFTAVVFPAVAGEVQPVVAAGRLIAPYLLTETLAGLAFGLVLRLFVLVLQMAGAIAAQATSLSQLFAGSGVEPQAAMGHLLTVGGLALAVMAGLHVRLAEALILSYQALPAGAFPAAADILGWGLGNVARAFALAFSLAAPFVIASLIYNVALGVINRAMPQLMVAFVGAPALTAGGLVLLALGLPSALALWQEQFQAFLAAPFDVPR</sequence>
<evidence type="ECO:0000313" key="9">
    <source>
        <dbReference type="Proteomes" id="UP000477083"/>
    </source>
</evidence>
<evidence type="ECO:0000256" key="4">
    <source>
        <dbReference type="ARBA" id="ARBA00022692"/>
    </source>
</evidence>
<proteinExistence type="inferred from homology"/>
<reference evidence="8 9" key="1">
    <citation type="submission" date="2020-01" db="EMBL/GenBank/DDBJ databases">
        <title>Frigidibacter albus SP32T (=CGMCC 1.13995T).</title>
        <authorList>
            <person name="Liao X."/>
        </authorList>
    </citation>
    <scope>NUCLEOTIDE SEQUENCE [LARGE SCALE GENOMIC DNA]</scope>
    <source>
        <strain evidence="8 9">SP32</strain>
    </source>
</reference>
<comment type="caution">
    <text evidence="8">The sequence shown here is derived from an EMBL/GenBank/DDBJ whole genome shotgun (WGS) entry which is preliminary data.</text>
</comment>
<evidence type="ECO:0000256" key="5">
    <source>
        <dbReference type="ARBA" id="ARBA00022989"/>
    </source>
</evidence>
<dbReference type="EMBL" id="WWNR01000009">
    <property type="protein sequence ID" value="MZQ90312.1"/>
    <property type="molecule type" value="Genomic_DNA"/>
</dbReference>
<accession>A0A6L8VL77</accession>
<keyword evidence="6 7" id="KW-0472">Membrane</keyword>
<dbReference type="GO" id="GO:0005886">
    <property type="term" value="C:plasma membrane"/>
    <property type="evidence" value="ECO:0007669"/>
    <property type="project" value="UniProtKB-SubCell"/>
</dbReference>
<dbReference type="Proteomes" id="UP000477083">
    <property type="component" value="Unassembled WGS sequence"/>
</dbReference>
<dbReference type="Pfam" id="PF01311">
    <property type="entry name" value="Bac_export_1"/>
    <property type="match status" value="1"/>
</dbReference>
<keyword evidence="5 7" id="KW-1133">Transmembrane helix</keyword>
<feature type="transmembrane region" description="Helical" evidence="7">
    <location>
        <begin position="127"/>
        <end position="147"/>
    </location>
</feature>
<comment type="similarity">
    <text evidence="2">Belongs to the FliR/MopE/SpaR family.</text>
</comment>
<feature type="transmembrane region" description="Helical" evidence="7">
    <location>
        <begin position="12"/>
        <end position="33"/>
    </location>
</feature>
<keyword evidence="3" id="KW-1003">Cell membrane</keyword>
<keyword evidence="9" id="KW-1185">Reference proteome</keyword>
<evidence type="ECO:0000256" key="2">
    <source>
        <dbReference type="ARBA" id="ARBA00009772"/>
    </source>
</evidence>
<keyword evidence="4 7" id="KW-0812">Transmembrane</keyword>
<evidence type="ECO:0000256" key="6">
    <source>
        <dbReference type="ARBA" id="ARBA00023136"/>
    </source>
</evidence>
<dbReference type="OrthoDB" id="9779817at2"/>